<protein>
    <recommendedName>
        <fullName evidence="10">Transport permease protein</fullName>
    </recommendedName>
</protein>
<dbReference type="EMBL" id="JAVFCB010000010">
    <property type="protein sequence ID" value="MDQ4215393.1"/>
    <property type="molecule type" value="Genomic_DNA"/>
</dbReference>
<dbReference type="PRINTS" id="PR00164">
    <property type="entry name" value="ABC2TRNSPORT"/>
</dbReference>
<evidence type="ECO:0000256" key="1">
    <source>
        <dbReference type="ARBA" id="ARBA00004429"/>
    </source>
</evidence>
<dbReference type="Pfam" id="PF01061">
    <property type="entry name" value="ABC2_membrane"/>
    <property type="match status" value="1"/>
</dbReference>
<evidence type="ECO:0000256" key="4">
    <source>
        <dbReference type="ARBA" id="ARBA00022475"/>
    </source>
</evidence>
<sequence length="263" mass="29627">MSQPTAGAIGTPRRYVHSLWLLSARDLRVRYATSVLGYLWSVLDPLVMSAIYWFVFTVVFHRKVGAEPYIVFLISALLPWVWFNTAVGEFTRAFQKDARLIRSTAIPRSIWIVRVILTKGMEFTFAIPVLVLFAVFGGAKAGWGLLLFPVAMIWQAVLLIGLGLLIAPLCVLWTDLERTTALILRALFYVSPIIYGFHDLPHAFHIVGALNPLSGIFTLYRLGFFPGQWQTEPVVIGAIVTLVFLVLGLYTFRSLERNVLKEL</sequence>
<evidence type="ECO:0000313" key="12">
    <source>
        <dbReference type="EMBL" id="MDQ4215393.1"/>
    </source>
</evidence>
<dbReference type="PANTHER" id="PTHR30413">
    <property type="entry name" value="INNER MEMBRANE TRANSPORT PERMEASE"/>
    <property type="match status" value="1"/>
</dbReference>
<evidence type="ECO:0000256" key="10">
    <source>
        <dbReference type="RuleBase" id="RU361157"/>
    </source>
</evidence>
<keyword evidence="5" id="KW-0997">Cell inner membrane</keyword>
<keyword evidence="3 10" id="KW-0813">Transport</keyword>
<dbReference type="RefSeq" id="WP_308490342.1">
    <property type="nucleotide sequence ID" value="NZ_JAVFCB010000010.1"/>
</dbReference>
<dbReference type="InterPro" id="IPR013525">
    <property type="entry name" value="ABC2_TM"/>
</dbReference>
<keyword evidence="6 10" id="KW-0812">Transmembrane</keyword>
<evidence type="ECO:0000256" key="5">
    <source>
        <dbReference type="ARBA" id="ARBA00022519"/>
    </source>
</evidence>
<comment type="similarity">
    <text evidence="2 10">Belongs to the ABC-2 integral membrane protein family.</text>
</comment>
<feature type="transmembrane region" description="Helical" evidence="10">
    <location>
        <begin position="234"/>
        <end position="252"/>
    </location>
</feature>
<evidence type="ECO:0000256" key="8">
    <source>
        <dbReference type="ARBA" id="ARBA00023136"/>
    </source>
</evidence>
<feature type="transmembrane region" description="Helical" evidence="10">
    <location>
        <begin position="142"/>
        <end position="167"/>
    </location>
</feature>
<feature type="domain" description="ABC transmembrane type-2" evidence="11">
    <location>
        <begin position="36"/>
        <end position="255"/>
    </location>
</feature>
<proteinExistence type="inferred from homology"/>
<gene>
    <name evidence="12" type="ORF">RBR11_15855</name>
</gene>
<reference evidence="12 13" key="1">
    <citation type="submission" date="2023-08" db="EMBL/GenBank/DDBJ databases">
        <title>Microbacterium sp. nov., isolated from a waste landfill.</title>
        <authorList>
            <person name="Wen W."/>
        </authorList>
    </citation>
    <scope>NUCLEOTIDE SEQUENCE [LARGE SCALE GENOMIC DNA]</scope>
    <source>
        <strain evidence="12 13">ASV81</strain>
    </source>
</reference>
<evidence type="ECO:0000256" key="2">
    <source>
        <dbReference type="ARBA" id="ARBA00007783"/>
    </source>
</evidence>
<name>A0ABU0XJU0_9MICO</name>
<keyword evidence="4 10" id="KW-1003">Cell membrane</keyword>
<evidence type="ECO:0000259" key="11">
    <source>
        <dbReference type="PROSITE" id="PS51012"/>
    </source>
</evidence>
<feature type="transmembrane region" description="Helical" evidence="10">
    <location>
        <begin position="111"/>
        <end position="136"/>
    </location>
</feature>
<comment type="caution">
    <text evidence="12">The sequence shown here is derived from an EMBL/GenBank/DDBJ whole genome shotgun (WGS) entry which is preliminary data.</text>
</comment>
<dbReference type="InterPro" id="IPR047817">
    <property type="entry name" value="ABC2_TM_bact-type"/>
</dbReference>
<evidence type="ECO:0000313" key="13">
    <source>
        <dbReference type="Proteomes" id="UP001230289"/>
    </source>
</evidence>
<keyword evidence="9" id="KW-0046">Antibiotic resistance</keyword>
<organism evidence="12 13">
    <name type="scientific">Microbacterium capsulatum</name>
    <dbReference type="NCBI Taxonomy" id="3041921"/>
    <lineage>
        <taxon>Bacteria</taxon>
        <taxon>Bacillati</taxon>
        <taxon>Actinomycetota</taxon>
        <taxon>Actinomycetes</taxon>
        <taxon>Micrococcales</taxon>
        <taxon>Microbacteriaceae</taxon>
        <taxon>Microbacterium</taxon>
    </lineage>
</organism>
<evidence type="ECO:0000256" key="6">
    <source>
        <dbReference type="ARBA" id="ARBA00022692"/>
    </source>
</evidence>
<keyword evidence="13" id="KW-1185">Reference proteome</keyword>
<feature type="transmembrane region" description="Helical" evidence="10">
    <location>
        <begin position="68"/>
        <end position="90"/>
    </location>
</feature>
<dbReference type="InterPro" id="IPR000412">
    <property type="entry name" value="ABC_2_transport"/>
</dbReference>
<keyword evidence="7 10" id="KW-1133">Transmembrane helix</keyword>
<feature type="transmembrane region" description="Helical" evidence="10">
    <location>
        <begin position="179"/>
        <end position="197"/>
    </location>
</feature>
<feature type="transmembrane region" description="Helical" evidence="10">
    <location>
        <begin position="203"/>
        <end position="222"/>
    </location>
</feature>
<keyword evidence="8 10" id="KW-0472">Membrane</keyword>
<dbReference type="PANTHER" id="PTHR30413:SF8">
    <property type="entry name" value="TRANSPORT PERMEASE PROTEIN"/>
    <property type="match status" value="1"/>
</dbReference>
<evidence type="ECO:0000256" key="9">
    <source>
        <dbReference type="ARBA" id="ARBA00023251"/>
    </source>
</evidence>
<comment type="subcellular location">
    <subcellularLocation>
        <location evidence="1">Cell inner membrane</location>
        <topology evidence="1">Multi-pass membrane protein</topology>
    </subcellularLocation>
    <subcellularLocation>
        <location evidence="10">Cell membrane</location>
        <topology evidence="10">Multi-pass membrane protein</topology>
    </subcellularLocation>
</comment>
<evidence type="ECO:0000256" key="7">
    <source>
        <dbReference type="ARBA" id="ARBA00022989"/>
    </source>
</evidence>
<dbReference type="Proteomes" id="UP001230289">
    <property type="component" value="Unassembled WGS sequence"/>
</dbReference>
<feature type="transmembrane region" description="Helical" evidence="10">
    <location>
        <begin position="35"/>
        <end position="56"/>
    </location>
</feature>
<dbReference type="PROSITE" id="PS51012">
    <property type="entry name" value="ABC_TM2"/>
    <property type="match status" value="1"/>
</dbReference>
<accession>A0ABU0XJU0</accession>
<evidence type="ECO:0000256" key="3">
    <source>
        <dbReference type="ARBA" id="ARBA00022448"/>
    </source>
</evidence>